<evidence type="ECO:0000313" key="1">
    <source>
        <dbReference type="EMBL" id="KDQ13823.1"/>
    </source>
</evidence>
<dbReference type="EMBL" id="KL198041">
    <property type="protein sequence ID" value="KDQ13823.1"/>
    <property type="molecule type" value="Genomic_DNA"/>
</dbReference>
<evidence type="ECO:0000313" key="2">
    <source>
        <dbReference type="Proteomes" id="UP000027195"/>
    </source>
</evidence>
<accession>A0A067MDM2</accession>
<dbReference type="Proteomes" id="UP000027195">
    <property type="component" value="Unassembled WGS sequence"/>
</dbReference>
<dbReference type="HOGENOM" id="CLU_2670746_0_0_1"/>
<sequence length="75" mass="6821">MRSSRRGLSGGVTIVTVGRRPGILPGAAPGTTTSGAALGLAGGAASYKGRGGPAVVWVGTDTVDGAGGGGGGAVG</sequence>
<gene>
    <name evidence="1" type="ORF">BOTBODRAFT_361641</name>
</gene>
<reference evidence="2" key="1">
    <citation type="journal article" date="2014" name="Proc. Natl. Acad. Sci. U.S.A.">
        <title>Extensive sampling of basidiomycete genomes demonstrates inadequacy of the white-rot/brown-rot paradigm for wood decay fungi.</title>
        <authorList>
            <person name="Riley R."/>
            <person name="Salamov A.A."/>
            <person name="Brown D.W."/>
            <person name="Nagy L.G."/>
            <person name="Floudas D."/>
            <person name="Held B.W."/>
            <person name="Levasseur A."/>
            <person name="Lombard V."/>
            <person name="Morin E."/>
            <person name="Otillar R."/>
            <person name="Lindquist E.A."/>
            <person name="Sun H."/>
            <person name="LaButti K.M."/>
            <person name="Schmutz J."/>
            <person name="Jabbour D."/>
            <person name="Luo H."/>
            <person name="Baker S.E."/>
            <person name="Pisabarro A.G."/>
            <person name="Walton J.D."/>
            <person name="Blanchette R.A."/>
            <person name="Henrissat B."/>
            <person name="Martin F."/>
            <person name="Cullen D."/>
            <person name="Hibbett D.S."/>
            <person name="Grigoriev I.V."/>
        </authorList>
    </citation>
    <scope>NUCLEOTIDE SEQUENCE [LARGE SCALE GENOMIC DNA]</scope>
    <source>
        <strain evidence="2">FD-172 SS1</strain>
    </source>
</reference>
<dbReference type="AlphaFoldDB" id="A0A067MDM2"/>
<keyword evidence="2" id="KW-1185">Reference proteome</keyword>
<name>A0A067MDM2_BOTB1</name>
<dbReference type="InParanoid" id="A0A067MDM2"/>
<organism evidence="1 2">
    <name type="scientific">Botryobasidium botryosum (strain FD-172 SS1)</name>
    <dbReference type="NCBI Taxonomy" id="930990"/>
    <lineage>
        <taxon>Eukaryota</taxon>
        <taxon>Fungi</taxon>
        <taxon>Dikarya</taxon>
        <taxon>Basidiomycota</taxon>
        <taxon>Agaricomycotina</taxon>
        <taxon>Agaricomycetes</taxon>
        <taxon>Cantharellales</taxon>
        <taxon>Botryobasidiaceae</taxon>
        <taxon>Botryobasidium</taxon>
    </lineage>
</organism>
<protein>
    <submittedName>
        <fullName evidence="1">Uncharacterized protein</fullName>
    </submittedName>
</protein>
<proteinExistence type="predicted"/>